<keyword evidence="2" id="KW-0805">Transcription regulation</keyword>
<dbReference type="GO" id="GO:0003700">
    <property type="term" value="F:DNA-binding transcription factor activity"/>
    <property type="evidence" value="ECO:0007669"/>
    <property type="project" value="InterPro"/>
</dbReference>
<name>A0A559TK37_9HYPH</name>
<dbReference type="Proteomes" id="UP000319824">
    <property type="component" value="Unassembled WGS sequence"/>
</dbReference>
<evidence type="ECO:0000256" key="1">
    <source>
        <dbReference type="ARBA" id="ARBA00009437"/>
    </source>
</evidence>
<dbReference type="SUPFAM" id="SSF53850">
    <property type="entry name" value="Periplasmic binding protein-like II"/>
    <property type="match status" value="1"/>
</dbReference>
<evidence type="ECO:0000256" key="2">
    <source>
        <dbReference type="ARBA" id="ARBA00023015"/>
    </source>
</evidence>
<dbReference type="RefSeq" id="WP_022719394.1">
    <property type="nucleotide sequence ID" value="NZ_ATTQ01000060.1"/>
</dbReference>
<dbReference type="SUPFAM" id="SSF46785">
    <property type="entry name" value="Winged helix' DNA-binding domain"/>
    <property type="match status" value="1"/>
</dbReference>
<dbReference type="Gene3D" id="1.10.10.10">
    <property type="entry name" value="Winged helix-like DNA-binding domain superfamily/Winged helix DNA-binding domain"/>
    <property type="match status" value="1"/>
</dbReference>
<dbReference type="InterPro" id="IPR000847">
    <property type="entry name" value="LysR_HTH_N"/>
</dbReference>
<dbReference type="InterPro" id="IPR005119">
    <property type="entry name" value="LysR_subst-bd"/>
</dbReference>
<keyword evidence="4" id="KW-0804">Transcription</keyword>
<comment type="similarity">
    <text evidence="1">Belongs to the LysR transcriptional regulatory family.</text>
</comment>
<dbReference type="PANTHER" id="PTHR30537">
    <property type="entry name" value="HTH-TYPE TRANSCRIPTIONAL REGULATOR"/>
    <property type="match status" value="1"/>
</dbReference>
<accession>A0A559TK37</accession>
<evidence type="ECO:0000259" key="5">
    <source>
        <dbReference type="PROSITE" id="PS50931"/>
    </source>
</evidence>
<dbReference type="PRINTS" id="PR00039">
    <property type="entry name" value="HTHLYSR"/>
</dbReference>
<dbReference type="GO" id="GO:0006351">
    <property type="term" value="P:DNA-templated transcription"/>
    <property type="evidence" value="ECO:0007669"/>
    <property type="project" value="TreeGrafter"/>
</dbReference>
<evidence type="ECO:0000256" key="4">
    <source>
        <dbReference type="ARBA" id="ARBA00023163"/>
    </source>
</evidence>
<dbReference type="PANTHER" id="PTHR30537:SF74">
    <property type="entry name" value="HTH-TYPE TRANSCRIPTIONAL REGULATOR TRPI"/>
    <property type="match status" value="1"/>
</dbReference>
<dbReference type="Gene3D" id="3.40.190.10">
    <property type="entry name" value="Periplasmic binding protein-like II"/>
    <property type="match status" value="2"/>
</dbReference>
<dbReference type="InterPro" id="IPR036390">
    <property type="entry name" value="WH_DNA-bd_sf"/>
</dbReference>
<reference evidence="6 7" key="1">
    <citation type="submission" date="2019-06" db="EMBL/GenBank/DDBJ databases">
        <title>Pac Bio to generate improved reference genome sequences for organisms with transposon mutant libraries (support for FEBA project).</title>
        <authorList>
            <person name="Blow M."/>
        </authorList>
    </citation>
    <scope>NUCLEOTIDE SEQUENCE [LARGE SCALE GENOMIC DNA]</scope>
    <source>
        <strain evidence="6 7">USDA 1844</strain>
    </source>
</reference>
<evidence type="ECO:0000313" key="6">
    <source>
        <dbReference type="EMBL" id="TVZ74974.1"/>
    </source>
</evidence>
<dbReference type="InterPro" id="IPR036388">
    <property type="entry name" value="WH-like_DNA-bd_sf"/>
</dbReference>
<protein>
    <submittedName>
        <fullName evidence="6">LysR family glycine cleavage system transcriptional activator</fullName>
    </submittedName>
</protein>
<dbReference type="InterPro" id="IPR058163">
    <property type="entry name" value="LysR-type_TF_proteobact-type"/>
</dbReference>
<dbReference type="CDD" id="cd08432">
    <property type="entry name" value="PBP2_GcdR_TrpI_HvrB_AmpR_like"/>
    <property type="match status" value="1"/>
</dbReference>
<dbReference type="EMBL" id="VISO01000001">
    <property type="protein sequence ID" value="TVZ74974.1"/>
    <property type="molecule type" value="Genomic_DNA"/>
</dbReference>
<dbReference type="PROSITE" id="PS50931">
    <property type="entry name" value="HTH_LYSR"/>
    <property type="match status" value="1"/>
</dbReference>
<organism evidence="6 7">
    <name type="scientific">Rhizobium mongolense USDA 1844</name>
    <dbReference type="NCBI Taxonomy" id="1079460"/>
    <lineage>
        <taxon>Bacteria</taxon>
        <taxon>Pseudomonadati</taxon>
        <taxon>Pseudomonadota</taxon>
        <taxon>Alphaproteobacteria</taxon>
        <taxon>Hyphomicrobiales</taxon>
        <taxon>Rhizobiaceae</taxon>
        <taxon>Rhizobium/Agrobacterium group</taxon>
        <taxon>Rhizobium</taxon>
    </lineage>
</organism>
<evidence type="ECO:0000313" key="7">
    <source>
        <dbReference type="Proteomes" id="UP000319824"/>
    </source>
</evidence>
<dbReference type="GO" id="GO:0043565">
    <property type="term" value="F:sequence-specific DNA binding"/>
    <property type="evidence" value="ECO:0007669"/>
    <property type="project" value="TreeGrafter"/>
</dbReference>
<sequence length="304" mass="33850">MKLPPLQSLRSFEAVARMLSVTRAAEELCVSHSAVSHQIRKLEDWIGISLVERNGRGIRLTEAGERYKIKVCEAFDSIHAETELLRQRGSAPMVRVSCLPMFAVAWLMPQMHDFWGKFPDVQVAIQYARAAKVLDPASVDVAIEHGNSSDFPDFVAIPLLDGTTVPVASPDYLQRNNYQDPRDLARLTLLHDDDRKFWGLWLRKISIDFDVDPRLAETGMIFPDGNLTLAACLASEGVALLPRSVVLSQLRAKTLVSLSTVAIEEEKSYLLLTPKSRPVPRSALCFAQWMQSLPGTTKIGVPKT</sequence>
<proteinExistence type="inferred from homology"/>
<comment type="caution">
    <text evidence="6">The sequence shown here is derived from an EMBL/GenBank/DDBJ whole genome shotgun (WGS) entry which is preliminary data.</text>
</comment>
<evidence type="ECO:0000256" key="3">
    <source>
        <dbReference type="ARBA" id="ARBA00023125"/>
    </source>
</evidence>
<dbReference type="FunFam" id="1.10.10.10:FF:000038">
    <property type="entry name" value="Glycine cleavage system transcriptional activator"/>
    <property type="match status" value="1"/>
</dbReference>
<dbReference type="AlphaFoldDB" id="A0A559TK37"/>
<feature type="domain" description="HTH lysR-type" evidence="5">
    <location>
        <begin position="4"/>
        <end position="61"/>
    </location>
</feature>
<dbReference type="Pfam" id="PF03466">
    <property type="entry name" value="LysR_substrate"/>
    <property type="match status" value="1"/>
</dbReference>
<gene>
    <name evidence="6" type="ORF">BCL32_0328</name>
</gene>
<keyword evidence="3" id="KW-0238">DNA-binding</keyword>
<dbReference type="Pfam" id="PF00126">
    <property type="entry name" value="HTH_1"/>
    <property type="match status" value="1"/>
</dbReference>